<reference evidence="5" key="1">
    <citation type="submission" date="2017-05" db="EMBL/GenBank/DDBJ databases">
        <authorList>
            <person name="Sung H."/>
        </authorList>
    </citation>
    <scope>NUCLEOTIDE SEQUENCE [LARGE SCALE GENOMIC DNA]</scope>
    <source>
        <strain evidence="5">AR23208</strain>
    </source>
</reference>
<gene>
    <name evidence="4" type="ORF">CBW65_06855</name>
</gene>
<dbReference type="InterPro" id="IPR050624">
    <property type="entry name" value="HTH-type_Tx_Regulator"/>
</dbReference>
<accession>A0A1Y0INC2</accession>
<protein>
    <recommendedName>
        <fullName evidence="3">HTH tetR-type domain-containing protein</fullName>
    </recommendedName>
</protein>
<dbReference type="KEGG" id="tum:CBW65_06855"/>
<keyword evidence="5" id="KW-1185">Reference proteome</keyword>
<evidence type="ECO:0000256" key="1">
    <source>
        <dbReference type="ARBA" id="ARBA00023125"/>
    </source>
</evidence>
<keyword evidence="1 2" id="KW-0238">DNA-binding</keyword>
<dbReference type="PANTHER" id="PTHR43479:SF7">
    <property type="entry name" value="TETR-FAMILY TRANSCRIPTIONAL REGULATOR"/>
    <property type="match status" value="1"/>
</dbReference>
<dbReference type="Proteomes" id="UP000195437">
    <property type="component" value="Chromosome"/>
</dbReference>
<sequence length="254" mass="29258">MMLISRPYVEYPKSKRVKKQATTSSSVSSNQHRADFCRLSPTTSARSYLMSSEKKIDPRIKRSRLLLRDALVSLIDEKGYEKVTVQEIAERAGLNRATFYLHYKDKQDLLDQSTDELLTELMQGIQITEEAILNANPPPHIVHFFEQIAAHAPFFQVMLVKKGDLNFSNRLMEEFQTKFRKGMKSLVASEDQLLVPKDIAIQYITSAIIGVLTWWLKHDMPYTPKYLVTHLFHLARHGPMRSIGILPVEKDTPR</sequence>
<dbReference type="SUPFAM" id="SSF46689">
    <property type="entry name" value="Homeodomain-like"/>
    <property type="match status" value="1"/>
</dbReference>
<dbReference type="InterPro" id="IPR001647">
    <property type="entry name" value="HTH_TetR"/>
</dbReference>
<dbReference type="Pfam" id="PF00440">
    <property type="entry name" value="TetR_N"/>
    <property type="match status" value="1"/>
</dbReference>
<dbReference type="Pfam" id="PF14278">
    <property type="entry name" value="TetR_C_8"/>
    <property type="match status" value="1"/>
</dbReference>
<evidence type="ECO:0000313" key="4">
    <source>
        <dbReference type="EMBL" id="ARU60844.1"/>
    </source>
</evidence>
<evidence type="ECO:0000256" key="2">
    <source>
        <dbReference type="PROSITE-ProRule" id="PRU00335"/>
    </source>
</evidence>
<dbReference type="InterPro" id="IPR009057">
    <property type="entry name" value="Homeodomain-like_sf"/>
</dbReference>
<evidence type="ECO:0000313" key="5">
    <source>
        <dbReference type="Proteomes" id="UP000195437"/>
    </source>
</evidence>
<evidence type="ECO:0000259" key="3">
    <source>
        <dbReference type="PROSITE" id="PS50977"/>
    </source>
</evidence>
<name>A0A1Y0INC2_9BACL</name>
<feature type="DNA-binding region" description="H-T-H motif" evidence="2">
    <location>
        <begin position="84"/>
        <end position="103"/>
    </location>
</feature>
<dbReference type="EMBL" id="CP021434">
    <property type="protein sequence ID" value="ARU60844.1"/>
    <property type="molecule type" value="Genomic_DNA"/>
</dbReference>
<feature type="domain" description="HTH tetR-type" evidence="3">
    <location>
        <begin position="61"/>
        <end position="121"/>
    </location>
</feature>
<dbReference type="AlphaFoldDB" id="A0A1Y0INC2"/>
<dbReference type="PRINTS" id="PR00455">
    <property type="entry name" value="HTHTETR"/>
</dbReference>
<dbReference type="Gene3D" id="1.10.357.10">
    <property type="entry name" value="Tetracycline Repressor, domain 2"/>
    <property type="match status" value="1"/>
</dbReference>
<dbReference type="OrthoDB" id="9810250at2"/>
<dbReference type="PROSITE" id="PS50977">
    <property type="entry name" value="HTH_TETR_2"/>
    <property type="match status" value="1"/>
</dbReference>
<dbReference type="GO" id="GO:0003677">
    <property type="term" value="F:DNA binding"/>
    <property type="evidence" value="ECO:0007669"/>
    <property type="project" value="UniProtKB-UniRule"/>
</dbReference>
<dbReference type="PANTHER" id="PTHR43479">
    <property type="entry name" value="ACREF/ENVCD OPERON REPRESSOR-RELATED"/>
    <property type="match status" value="1"/>
</dbReference>
<dbReference type="InterPro" id="IPR039532">
    <property type="entry name" value="TetR_C_Firmicutes"/>
</dbReference>
<organism evidence="4 5">
    <name type="scientific">Tumebacillus avium</name>
    <dbReference type="NCBI Taxonomy" id="1903704"/>
    <lineage>
        <taxon>Bacteria</taxon>
        <taxon>Bacillati</taxon>
        <taxon>Bacillota</taxon>
        <taxon>Bacilli</taxon>
        <taxon>Bacillales</taxon>
        <taxon>Alicyclobacillaceae</taxon>
        <taxon>Tumebacillus</taxon>
    </lineage>
</organism>
<proteinExistence type="predicted"/>